<dbReference type="SUPFAM" id="SSF52172">
    <property type="entry name" value="CheY-like"/>
    <property type="match status" value="1"/>
</dbReference>
<dbReference type="InterPro" id="IPR058031">
    <property type="entry name" value="AAA_lid_NorR"/>
</dbReference>
<dbReference type="InterPro" id="IPR025662">
    <property type="entry name" value="Sigma_54_int_dom_ATP-bd_1"/>
</dbReference>
<dbReference type="SUPFAM" id="SSF52540">
    <property type="entry name" value="P-loop containing nucleoside triphosphate hydrolases"/>
    <property type="match status" value="1"/>
</dbReference>
<dbReference type="RefSeq" id="WP_200673564.1">
    <property type="nucleotide sequence ID" value="NZ_JAACYA010000001.1"/>
</dbReference>
<name>A0ABS1GGX2_9AQUI</name>
<dbReference type="SMART" id="SM00382">
    <property type="entry name" value="AAA"/>
    <property type="match status" value="1"/>
</dbReference>
<comment type="caution">
    <text evidence="8">The sequence shown here is derived from an EMBL/GenBank/DDBJ whole genome shotgun (WGS) entry which is preliminary data.</text>
</comment>
<dbReference type="InterPro" id="IPR002078">
    <property type="entry name" value="Sigma_54_int"/>
</dbReference>
<dbReference type="Pfam" id="PF00072">
    <property type="entry name" value="Response_reg"/>
    <property type="match status" value="1"/>
</dbReference>
<dbReference type="Gene3D" id="1.10.8.60">
    <property type="match status" value="1"/>
</dbReference>
<protein>
    <submittedName>
        <fullName evidence="8">Sigma-54-dependent Fis family transcriptional regulator</fullName>
    </submittedName>
</protein>
<dbReference type="Pfam" id="PF25601">
    <property type="entry name" value="AAA_lid_14"/>
    <property type="match status" value="1"/>
</dbReference>
<dbReference type="EMBL" id="JAACYA010000001">
    <property type="protein sequence ID" value="MBK3332179.1"/>
    <property type="molecule type" value="Genomic_DNA"/>
</dbReference>
<organism evidence="8 9">
    <name type="scientific">Persephonella atlantica</name>
    <dbReference type="NCBI Taxonomy" id="2699429"/>
    <lineage>
        <taxon>Bacteria</taxon>
        <taxon>Pseudomonadati</taxon>
        <taxon>Aquificota</taxon>
        <taxon>Aquificia</taxon>
        <taxon>Aquificales</taxon>
        <taxon>Hydrogenothermaceae</taxon>
        <taxon>Persephonella</taxon>
    </lineage>
</organism>
<dbReference type="Gene3D" id="1.10.10.60">
    <property type="entry name" value="Homeodomain-like"/>
    <property type="match status" value="1"/>
</dbReference>
<evidence type="ECO:0000259" key="6">
    <source>
        <dbReference type="PROSITE" id="PS50045"/>
    </source>
</evidence>
<feature type="domain" description="Response regulatory" evidence="7">
    <location>
        <begin position="2"/>
        <end position="116"/>
    </location>
</feature>
<evidence type="ECO:0000256" key="5">
    <source>
        <dbReference type="PROSITE-ProRule" id="PRU00169"/>
    </source>
</evidence>
<dbReference type="SUPFAM" id="SSF46689">
    <property type="entry name" value="Homeodomain-like"/>
    <property type="match status" value="1"/>
</dbReference>
<keyword evidence="4" id="KW-0804">Transcription</keyword>
<dbReference type="PANTHER" id="PTHR32071:SF119">
    <property type="entry name" value="SIGMA L-DEPENDENT TRANSCRIPTIONAL REGULATOR YPLP-RELATED"/>
    <property type="match status" value="1"/>
</dbReference>
<feature type="modified residue" description="4-aspartylphosphate" evidence="5">
    <location>
        <position position="51"/>
    </location>
</feature>
<keyword evidence="5" id="KW-0597">Phosphoprotein</keyword>
<evidence type="ECO:0000259" key="7">
    <source>
        <dbReference type="PROSITE" id="PS50110"/>
    </source>
</evidence>
<proteinExistence type="predicted"/>
<keyword evidence="2" id="KW-0067">ATP-binding</keyword>
<dbReference type="CDD" id="cd00009">
    <property type="entry name" value="AAA"/>
    <property type="match status" value="1"/>
</dbReference>
<evidence type="ECO:0000256" key="2">
    <source>
        <dbReference type="ARBA" id="ARBA00022840"/>
    </source>
</evidence>
<dbReference type="Pfam" id="PF02954">
    <property type="entry name" value="HTH_8"/>
    <property type="match status" value="1"/>
</dbReference>
<gene>
    <name evidence="8" type="ORF">GWK41_03740</name>
</gene>
<dbReference type="PROSITE" id="PS00675">
    <property type="entry name" value="SIGMA54_INTERACT_1"/>
    <property type="match status" value="1"/>
</dbReference>
<dbReference type="Gene3D" id="3.40.50.2300">
    <property type="match status" value="1"/>
</dbReference>
<dbReference type="PROSITE" id="PS50110">
    <property type="entry name" value="RESPONSE_REGULATORY"/>
    <property type="match status" value="1"/>
</dbReference>
<dbReference type="InterPro" id="IPR001789">
    <property type="entry name" value="Sig_transdc_resp-reg_receiver"/>
</dbReference>
<dbReference type="InterPro" id="IPR027417">
    <property type="entry name" value="P-loop_NTPase"/>
</dbReference>
<evidence type="ECO:0000313" key="8">
    <source>
        <dbReference type="EMBL" id="MBK3332179.1"/>
    </source>
</evidence>
<dbReference type="Proteomes" id="UP000772812">
    <property type="component" value="Unassembled WGS sequence"/>
</dbReference>
<dbReference type="InterPro" id="IPR002197">
    <property type="entry name" value="HTH_Fis"/>
</dbReference>
<dbReference type="Gene3D" id="3.40.50.300">
    <property type="entry name" value="P-loop containing nucleotide triphosphate hydrolases"/>
    <property type="match status" value="1"/>
</dbReference>
<keyword evidence="1" id="KW-0547">Nucleotide-binding</keyword>
<dbReference type="InterPro" id="IPR011006">
    <property type="entry name" value="CheY-like_superfamily"/>
</dbReference>
<reference evidence="8 9" key="1">
    <citation type="journal article" date="2021" name="Syst. Appl. Microbiol.">
        <title>Persephonella atlantica sp. nov.: How to adapt to physico-chemical gradients in high temperature hydrothermal habitats.</title>
        <authorList>
            <person name="Francois D.X."/>
            <person name="Godfroy A."/>
            <person name="Mathien C."/>
            <person name="Aube J."/>
            <person name="Cathalot C."/>
            <person name="Lesongeur F."/>
            <person name="L'Haridon S."/>
            <person name="Philippon X."/>
            <person name="Roussel E.G."/>
        </authorList>
    </citation>
    <scope>NUCLEOTIDE SEQUENCE [LARGE SCALE GENOMIC DNA]</scope>
    <source>
        <strain evidence="8 9">MO1340</strain>
    </source>
</reference>
<dbReference type="SMART" id="SM00448">
    <property type="entry name" value="REC"/>
    <property type="match status" value="1"/>
</dbReference>
<dbReference type="Pfam" id="PF00158">
    <property type="entry name" value="Sigma54_activat"/>
    <property type="match status" value="1"/>
</dbReference>
<dbReference type="InterPro" id="IPR025943">
    <property type="entry name" value="Sigma_54_int_dom_ATP-bd_2"/>
</dbReference>
<evidence type="ECO:0000256" key="1">
    <source>
        <dbReference type="ARBA" id="ARBA00022741"/>
    </source>
</evidence>
<keyword evidence="9" id="KW-1185">Reference proteome</keyword>
<evidence type="ECO:0000256" key="3">
    <source>
        <dbReference type="ARBA" id="ARBA00023015"/>
    </source>
</evidence>
<dbReference type="PRINTS" id="PR01590">
    <property type="entry name" value="HTHFIS"/>
</dbReference>
<dbReference type="PROSITE" id="PS50045">
    <property type="entry name" value="SIGMA54_INTERACT_4"/>
    <property type="match status" value="1"/>
</dbReference>
<dbReference type="PROSITE" id="PS00676">
    <property type="entry name" value="SIGMA54_INTERACT_2"/>
    <property type="match status" value="1"/>
</dbReference>
<dbReference type="InterPro" id="IPR009057">
    <property type="entry name" value="Homeodomain-like_sf"/>
</dbReference>
<feature type="domain" description="Sigma-54 factor interaction" evidence="6">
    <location>
        <begin position="136"/>
        <end position="365"/>
    </location>
</feature>
<evidence type="ECO:0000256" key="4">
    <source>
        <dbReference type="ARBA" id="ARBA00023163"/>
    </source>
</evidence>
<evidence type="ECO:0000313" key="9">
    <source>
        <dbReference type="Proteomes" id="UP000772812"/>
    </source>
</evidence>
<dbReference type="InterPro" id="IPR003593">
    <property type="entry name" value="AAA+_ATPase"/>
</dbReference>
<keyword evidence="3" id="KW-0805">Transcription regulation</keyword>
<accession>A0ABS1GGX2</accession>
<dbReference type="PANTHER" id="PTHR32071">
    <property type="entry name" value="TRANSCRIPTIONAL REGULATORY PROTEIN"/>
    <property type="match status" value="1"/>
</dbReference>
<sequence>MKAIVVDDEKNIQEIMEILLEEFGFTVSKASDCSSAFNLIEENYYDLAFVDLRLPGCSGIDVLKKMKERNPKTEVVIITAFASSDTAVEAIKLGAYDYISKPFELNELRLLIRNVKNKLELEKKLSEQKDEKFEELIGKSPAIKIVKETVEKIAPYDINVLIVGESGTGKEIVAKTIHKLSNRADRPFVAINCASLPEELLESELFGYRKGAFTGATSDKKGLIEEANGGTLFLDEIGEMPISLQAKLLRFIETRKIRPLGSVKEIDVDVRIISATNRNLEEEINEGSFREDLYYRLSTITIKMPSLKERREDIPLLVESILKQLKNKYKKDIKKISPEFLNYLMHYDFKGNIRELKNILEKAVILSEGEELNIPFVSSTNMNSIYIDDPEEKFTVKIFPDEGIELKKVLSNIERALIEKALEVSEGNKTKAADILGLTFREFRYRYGKYFSSGE</sequence>